<evidence type="ECO:0000256" key="8">
    <source>
        <dbReference type="RuleBase" id="RU003878"/>
    </source>
</evidence>
<dbReference type="Pfam" id="PF00572">
    <property type="entry name" value="Ribosomal_L13"/>
    <property type="match status" value="1"/>
</dbReference>
<evidence type="ECO:0000256" key="6">
    <source>
        <dbReference type="HAMAP-Rule" id="MF_01366"/>
    </source>
</evidence>
<comment type="similarity">
    <text evidence="1 6 7">Belongs to the universal ribosomal protein uL13 family.</text>
</comment>
<dbReference type="CDD" id="cd00392">
    <property type="entry name" value="Ribosomal_L13"/>
    <property type="match status" value="1"/>
</dbReference>
<dbReference type="PROSITE" id="PS00783">
    <property type="entry name" value="RIBOSOMAL_L13"/>
    <property type="match status" value="1"/>
</dbReference>
<dbReference type="InterPro" id="IPR023563">
    <property type="entry name" value="Ribosomal_uL13_CS"/>
</dbReference>
<name>A0A532UYH6_UNCL8</name>
<keyword evidence="3 6" id="KW-0689">Ribosomal protein</keyword>
<dbReference type="GO" id="GO:0022625">
    <property type="term" value="C:cytosolic large ribosomal subunit"/>
    <property type="evidence" value="ECO:0007669"/>
    <property type="project" value="TreeGrafter"/>
</dbReference>
<sequence length="142" mass="16191">MKTYHSKPAEIERKWYIVDAEDLILGRIATKIATVLRGKHKAIFSPHLDTGDFVVVVNAEKVRLTGKKEQQKTYFRHTGYPGGEIFTKVAQVRAQHPERIIEHAVKGMLPRGPLGRRQFRKLKVYAGPDHPHEAQHPEPLNA</sequence>
<evidence type="ECO:0000256" key="2">
    <source>
        <dbReference type="ARBA" id="ARBA00011838"/>
    </source>
</evidence>
<protein>
    <recommendedName>
        <fullName evidence="5 6">Large ribosomal subunit protein uL13</fullName>
    </recommendedName>
</protein>
<comment type="function">
    <text evidence="6 8">This protein is one of the early assembly proteins of the 50S ribosomal subunit, although it is not seen to bind rRNA by itself. It is important during the early stages of 50S assembly.</text>
</comment>
<comment type="caution">
    <text evidence="9">The sequence shown here is derived from an EMBL/GenBank/DDBJ whole genome shotgun (WGS) entry which is preliminary data.</text>
</comment>
<dbReference type="PANTHER" id="PTHR11545:SF2">
    <property type="entry name" value="LARGE RIBOSOMAL SUBUNIT PROTEIN UL13M"/>
    <property type="match status" value="1"/>
</dbReference>
<dbReference type="EMBL" id="NJBN01000007">
    <property type="protein sequence ID" value="TKJ39797.1"/>
    <property type="molecule type" value="Genomic_DNA"/>
</dbReference>
<dbReference type="HAMAP" id="MF_01366">
    <property type="entry name" value="Ribosomal_uL13"/>
    <property type="match status" value="1"/>
</dbReference>
<dbReference type="GO" id="GO:0003735">
    <property type="term" value="F:structural constituent of ribosome"/>
    <property type="evidence" value="ECO:0007669"/>
    <property type="project" value="InterPro"/>
</dbReference>
<organism evidence="9 10">
    <name type="scientific">candidate division LCP-89 bacterium B3_LCP</name>
    <dbReference type="NCBI Taxonomy" id="2012998"/>
    <lineage>
        <taxon>Bacteria</taxon>
        <taxon>Pseudomonadati</taxon>
        <taxon>Bacteria division LCP-89</taxon>
    </lineage>
</organism>
<dbReference type="GO" id="GO:0006412">
    <property type="term" value="P:translation"/>
    <property type="evidence" value="ECO:0007669"/>
    <property type="project" value="UniProtKB-UniRule"/>
</dbReference>
<dbReference type="AlphaFoldDB" id="A0A532UYH6"/>
<reference evidence="9 10" key="1">
    <citation type="submission" date="2017-06" db="EMBL/GenBank/DDBJ databases">
        <title>Novel microbial phyla capable of carbon fixation and sulfur reduction in deep-sea sediments.</title>
        <authorList>
            <person name="Huang J."/>
            <person name="Baker B."/>
            <person name="Wang Y."/>
        </authorList>
    </citation>
    <scope>NUCLEOTIDE SEQUENCE [LARGE SCALE GENOMIC DNA]</scope>
    <source>
        <strain evidence="9">B3_LCP</strain>
    </source>
</reference>
<evidence type="ECO:0000256" key="3">
    <source>
        <dbReference type="ARBA" id="ARBA00022980"/>
    </source>
</evidence>
<dbReference type="PIRSF" id="PIRSF002181">
    <property type="entry name" value="Ribosomal_L13"/>
    <property type="match status" value="1"/>
</dbReference>
<evidence type="ECO:0000313" key="10">
    <source>
        <dbReference type="Proteomes" id="UP000319619"/>
    </source>
</evidence>
<dbReference type="Gene3D" id="3.90.1180.10">
    <property type="entry name" value="Ribosomal protein L13"/>
    <property type="match status" value="1"/>
</dbReference>
<accession>A0A532UYH6</accession>
<dbReference type="InterPro" id="IPR005822">
    <property type="entry name" value="Ribosomal_uL13"/>
</dbReference>
<dbReference type="SUPFAM" id="SSF52161">
    <property type="entry name" value="Ribosomal protein L13"/>
    <property type="match status" value="1"/>
</dbReference>
<dbReference type="NCBIfam" id="TIGR01066">
    <property type="entry name" value="rplM_bact"/>
    <property type="match status" value="1"/>
</dbReference>
<dbReference type="GO" id="GO:0017148">
    <property type="term" value="P:negative regulation of translation"/>
    <property type="evidence" value="ECO:0007669"/>
    <property type="project" value="TreeGrafter"/>
</dbReference>
<proteinExistence type="inferred from homology"/>
<comment type="subunit">
    <text evidence="2 6">Part of the 50S ribosomal subunit.</text>
</comment>
<evidence type="ECO:0000256" key="7">
    <source>
        <dbReference type="RuleBase" id="RU003877"/>
    </source>
</evidence>
<evidence type="ECO:0000256" key="4">
    <source>
        <dbReference type="ARBA" id="ARBA00023274"/>
    </source>
</evidence>
<dbReference type="InterPro" id="IPR036899">
    <property type="entry name" value="Ribosomal_uL13_sf"/>
</dbReference>
<dbReference type="PANTHER" id="PTHR11545">
    <property type="entry name" value="RIBOSOMAL PROTEIN L13"/>
    <property type="match status" value="1"/>
</dbReference>
<gene>
    <name evidence="6 8" type="primary">rplM</name>
    <name evidence="9" type="ORF">CEE37_11005</name>
</gene>
<dbReference type="FunFam" id="3.90.1180.10:FF:000001">
    <property type="entry name" value="50S ribosomal protein L13"/>
    <property type="match status" value="1"/>
</dbReference>
<dbReference type="GO" id="GO:0003729">
    <property type="term" value="F:mRNA binding"/>
    <property type="evidence" value="ECO:0007669"/>
    <property type="project" value="UniProtKB-ARBA"/>
</dbReference>
<dbReference type="InterPro" id="IPR005823">
    <property type="entry name" value="Ribosomal_uL13_bac-type"/>
</dbReference>
<evidence type="ECO:0000256" key="5">
    <source>
        <dbReference type="ARBA" id="ARBA00035201"/>
    </source>
</evidence>
<keyword evidence="4 6" id="KW-0687">Ribonucleoprotein</keyword>
<dbReference type="Proteomes" id="UP000319619">
    <property type="component" value="Unassembled WGS sequence"/>
</dbReference>
<evidence type="ECO:0000313" key="9">
    <source>
        <dbReference type="EMBL" id="TKJ39797.1"/>
    </source>
</evidence>
<evidence type="ECO:0000256" key="1">
    <source>
        <dbReference type="ARBA" id="ARBA00006227"/>
    </source>
</evidence>